<organism evidence="1 2">
    <name type="scientific">Anaerostipes amylophilus</name>
    <dbReference type="NCBI Taxonomy" id="2981779"/>
    <lineage>
        <taxon>Bacteria</taxon>
        <taxon>Bacillati</taxon>
        <taxon>Bacillota</taxon>
        <taxon>Clostridia</taxon>
        <taxon>Lachnospirales</taxon>
        <taxon>Lachnospiraceae</taxon>
        <taxon>Anaerostipes</taxon>
    </lineage>
</organism>
<dbReference type="EMBL" id="JBBNIN010000015">
    <property type="protein sequence ID" value="MEQ2711539.1"/>
    <property type="molecule type" value="Genomic_DNA"/>
</dbReference>
<protein>
    <submittedName>
        <fullName evidence="1">Uncharacterized protein</fullName>
    </submittedName>
</protein>
<gene>
    <name evidence="1" type="ORF">AAAU51_10180</name>
</gene>
<proteinExistence type="predicted"/>
<dbReference type="RefSeq" id="WP_349111164.1">
    <property type="nucleotide sequence ID" value="NZ_JBBNIN010000015.1"/>
</dbReference>
<dbReference type="Proteomes" id="UP001482154">
    <property type="component" value="Unassembled WGS sequence"/>
</dbReference>
<reference evidence="1 2" key="1">
    <citation type="submission" date="2024-04" db="EMBL/GenBank/DDBJ databases">
        <title>Human intestinal bacterial collection.</title>
        <authorList>
            <person name="Pauvert C."/>
            <person name="Hitch T.C.A."/>
            <person name="Clavel T."/>
        </authorList>
    </citation>
    <scope>NUCLEOTIDE SEQUENCE [LARGE SCALE GENOMIC DNA]</scope>
    <source>
        <strain evidence="1 2">CLA-AA-H249</strain>
    </source>
</reference>
<accession>A0ABV1IWD1</accession>
<keyword evidence="2" id="KW-1185">Reference proteome</keyword>
<evidence type="ECO:0000313" key="2">
    <source>
        <dbReference type="Proteomes" id="UP001482154"/>
    </source>
</evidence>
<sequence length="108" mass="12686">MNNKEDFREYCKMLIALFESGDQESIDIYHKIQRYARDNSLYAQRENDDYIQLCGEEEDKELAKELDVSVESLKKAFKLFQEIGLVELCSEEELDKKGDKHGKQENGK</sequence>
<name>A0ABV1IWD1_9FIRM</name>
<comment type="caution">
    <text evidence="1">The sequence shown here is derived from an EMBL/GenBank/DDBJ whole genome shotgun (WGS) entry which is preliminary data.</text>
</comment>
<evidence type="ECO:0000313" key="1">
    <source>
        <dbReference type="EMBL" id="MEQ2711539.1"/>
    </source>
</evidence>